<dbReference type="STRING" id="48936.NJ75_02590"/>
<gene>
    <name evidence="2" type="ORF">NJ75_02590</name>
</gene>
<reference evidence="2 3" key="1">
    <citation type="submission" date="2014-10" db="EMBL/GenBank/DDBJ databases">
        <title>Draft genome sequence of Novosphingobium subterraneum DSM 12447.</title>
        <authorList>
            <person name="Gan H.M."/>
            <person name="Gan H.Y."/>
            <person name="Savka M.A."/>
        </authorList>
    </citation>
    <scope>NUCLEOTIDE SEQUENCE [LARGE SCALE GENOMIC DNA]</scope>
    <source>
        <strain evidence="2 3">DSM 12447</strain>
    </source>
</reference>
<dbReference type="AlphaFoldDB" id="A0A0B9A4S5"/>
<feature type="region of interest" description="Disordered" evidence="1">
    <location>
        <begin position="139"/>
        <end position="166"/>
    </location>
</feature>
<evidence type="ECO:0000256" key="1">
    <source>
        <dbReference type="SAM" id="MobiDB-lite"/>
    </source>
</evidence>
<organism evidence="2 3">
    <name type="scientific">Novosphingobium subterraneum</name>
    <dbReference type="NCBI Taxonomy" id="48936"/>
    <lineage>
        <taxon>Bacteria</taxon>
        <taxon>Pseudomonadati</taxon>
        <taxon>Pseudomonadota</taxon>
        <taxon>Alphaproteobacteria</taxon>
        <taxon>Sphingomonadales</taxon>
        <taxon>Sphingomonadaceae</taxon>
        <taxon>Novosphingobium</taxon>
    </lineage>
</organism>
<comment type="caution">
    <text evidence="2">The sequence shown here is derived from an EMBL/GenBank/DDBJ whole genome shotgun (WGS) entry which is preliminary data.</text>
</comment>
<protein>
    <submittedName>
        <fullName evidence="2">MarR family transcriptional regulator</fullName>
    </submittedName>
</protein>
<dbReference type="PATRIC" id="fig|48936.3.peg.2597"/>
<proteinExistence type="predicted"/>
<dbReference type="Proteomes" id="UP000031338">
    <property type="component" value="Unassembled WGS sequence"/>
</dbReference>
<dbReference type="InterPro" id="IPR036388">
    <property type="entry name" value="WH-like_DNA-bd_sf"/>
</dbReference>
<name>A0A0B9A4S5_9SPHN</name>
<accession>A0A0B9A4S5</accession>
<sequence length="166" mass="18476">MNSQERERIARITLLLNELLSAPEEQTPTDTPPSTADLVAIAKSEIRARRRRQELFPNIQVADPAWDLMLELFINQAEGRRISVTGLGLSANVPGATVLRWLAMFHESGLILREPDSADRRRIWVSLTESGWEKIAMGITPSKAGQQSQRSERAEEKGSGSSWLAA</sequence>
<keyword evidence="3" id="KW-1185">Reference proteome</keyword>
<evidence type="ECO:0000313" key="3">
    <source>
        <dbReference type="Proteomes" id="UP000031338"/>
    </source>
</evidence>
<dbReference type="EMBL" id="JRVC01000012">
    <property type="protein sequence ID" value="KHS45571.1"/>
    <property type="molecule type" value="Genomic_DNA"/>
</dbReference>
<evidence type="ECO:0000313" key="2">
    <source>
        <dbReference type="EMBL" id="KHS45571.1"/>
    </source>
</evidence>
<dbReference type="SUPFAM" id="SSF46785">
    <property type="entry name" value="Winged helix' DNA-binding domain"/>
    <property type="match status" value="1"/>
</dbReference>
<dbReference type="RefSeq" id="WP_052242455.1">
    <property type="nucleotide sequence ID" value="NZ_JBNNWK010000005.1"/>
</dbReference>
<dbReference type="InterPro" id="IPR036390">
    <property type="entry name" value="WH_DNA-bd_sf"/>
</dbReference>
<dbReference type="Gene3D" id="1.10.10.10">
    <property type="entry name" value="Winged helix-like DNA-binding domain superfamily/Winged helix DNA-binding domain"/>
    <property type="match status" value="1"/>
</dbReference>